<dbReference type="Pfam" id="PF02467">
    <property type="entry name" value="Whib"/>
    <property type="match status" value="1"/>
</dbReference>
<name>A0A1Y2MLG7_PSEAH</name>
<reference evidence="3 4" key="1">
    <citation type="submission" date="2016-09" db="EMBL/GenBank/DDBJ databases">
        <title>Pseudonocardia autotrophica DSM535, a candidate organism with high potential of specific P450 cytochromes.</title>
        <authorList>
            <person name="Grumaz C."/>
            <person name="Vainshtein Y."/>
            <person name="Kirstahler P."/>
            <person name="Sohn K."/>
        </authorList>
    </citation>
    <scope>NUCLEOTIDE SEQUENCE [LARGE SCALE GENOMIC DNA]</scope>
    <source>
        <strain evidence="3 4">DSM 535</strain>
    </source>
</reference>
<evidence type="ECO:0000313" key="3">
    <source>
        <dbReference type="EMBL" id="OSY36090.1"/>
    </source>
</evidence>
<dbReference type="PROSITE" id="PS51674">
    <property type="entry name" value="4FE4S_WBL"/>
    <property type="match status" value="1"/>
</dbReference>
<organism evidence="3 4">
    <name type="scientific">Pseudonocardia autotrophica</name>
    <name type="common">Amycolata autotrophica</name>
    <name type="synonym">Nocardia autotrophica</name>
    <dbReference type="NCBI Taxonomy" id="2074"/>
    <lineage>
        <taxon>Bacteria</taxon>
        <taxon>Bacillati</taxon>
        <taxon>Actinomycetota</taxon>
        <taxon>Actinomycetes</taxon>
        <taxon>Pseudonocardiales</taxon>
        <taxon>Pseudonocardiaceae</taxon>
        <taxon>Pseudonocardia</taxon>
    </lineage>
</organism>
<dbReference type="EMBL" id="MIGB01000043">
    <property type="protein sequence ID" value="OSY36090.1"/>
    <property type="molecule type" value="Genomic_DNA"/>
</dbReference>
<dbReference type="STRING" id="2074.BG845_05605"/>
<dbReference type="OrthoDB" id="4326061at2"/>
<gene>
    <name evidence="3" type="primary">whiB_2</name>
    <name evidence="3" type="ORF">BG845_05605</name>
</gene>
<proteinExistence type="predicted"/>
<keyword evidence="4" id="KW-1185">Reference proteome</keyword>
<evidence type="ECO:0000256" key="1">
    <source>
        <dbReference type="SAM" id="MobiDB-lite"/>
    </source>
</evidence>
<comment type="caution">
    <text evidence="3">The sequence shown here is derived from an EMBL/GenBank/DDBJ whole genome shotgun (WGS) entry which is preliminary data.</text>
</comment>
<dbReference type="RefSeq" id="WP_085915721.1">
    <property type="nucleotide sequence ID" value="NZ_AP018920.1"/>
</dbReference>
<feature type="domain" description="4Fe-4S Wbl-type" evidence="2">
    <location>
        <begin position="8"/>
        <end position="74"/>
    </location>
</feature>
<feature type="region of interest" description="Disordered" evidence="1">
    <location>
        <begin position="1"/>
        <end position="27"/>
    </location>
</feature>
<dbReference type="InterPro" id="IPR034768">
    <property type="entry name" value="4FE4S_WBL"/>
</dbReference>
<protein>
    <submittedName>
        <fullName evidence="3">Transcriptional regulator WhiB</fullName>
    </submittedName>
</protein>
<dbReference type="AlphaFoldDB" id="A0A1Y2MLG7"/>
<evidence type="ECO:0000259" key="2">
    <source>
        <dbReference type="PROSITE" id="PS51674"/>
    </source>
</evidence>
<sequence>MTWQTHAKCLHPTVQPGDFSPLQPNGRPDLEAAHTIATRFCSGCPVRLDCLRWAADSGAQEIVAGGMWWPPNPYRKPIPPLDLLNHNPEGAAA</sequence>
<accession>A0A1Y2MLG7</accession>
<evidence type="ECO:0000313" key="4">
    <source>
        <dbReference type="Proteomes" id="UP000194360"/>
    </source>
</evidence>
<dbReference type="Proteomes" id="UP000194360">
    <property type="component" value="Unassembled WGS sequence"/>
</dbReference>